<evidence type="ECO:0000256" key="5">
    <source>
        <dbReference type="ARBA" id="ARBA00022792"/>
    </source>
</evidence>
<evidence type="ECO:0000256" key="11">
    <source>
        <dbReference type="SAM" id="Coils"/>
    </source>
</evidence>
<dbReference type="InterPro" id="IPR035979">
    <property type="entry name" value="RBD_domain_sf"/>
</dbReference>
<sequence>MQAREGWLFIDSVFPVRLGTWDLRHYLGAMREDPLLDSLKNILSSVKTHDFRVVALEPHVKDGGVFVKFQYSAGEPQSALETITKDLRTIVAQHGGFPSWSGLAGGNIWLVKGKPWREDMNRYASPIVKISFEGPDVKDEVLYDLLRPFGRIQDVTEPTPVPAGTLRSSTVTFSRLRSAAIARNTIHGTTIPPSPNATTLTTLRTAYQQPMQAHAIRDYIASHPRIFLPVLFFFIGTLTYTVFDPIRVLTVEGKLEGWFDFRDYGIYKWLQRNALDRLSFSSGADLDEVSPLEGVWEERREAEDALEKYLSDMPNTIALVHGPQGSGKSRMLNAVLRDIDRKALIIDVAELSKAGSEAALVSGLAFQTGYWPVFSFLNSVNNLIDLASVGLIGQKTGLSSSLADQLKQILEVVGTSLGRVNASHREQRKKATEEEHRAELRKEAVELLRERIRKGIWHDGRLDCVAGNGVMSELGVGDELLGAEDADGRPTKTQESDETKRKQSADDIQPVESMPIVIIKGFEAKGGGQRKEELLDVLSQWAVTLVENQVAHVVVISDNRENAKRLAKSLPSQPLNLIALSDADDVNAMSFVKRKLHDANIDIDFSPQEVSYIQRLGGRASDLESLIHKVRSGFNIQEAIEDIVARSAAEIRKSAFGDDSEDAKNLPWTREQAWILMKQLSKKPEMSYHEVLMDFPFKGDETPLRSLENAELIAVSTQNGRPASIKPGKPVYKYVFERLVQDPVFCATHDIAFNEKVIASSEAIIKACETELLTLKEVEGVASSWLNTSAVSRRVSHLMRKMGAAQNKIEDLEQQNADLKKTLSRGG</sequence>
<feature type="region of interest" description="Disordered" evidence="12">
    <location>
        <begin position="481"/>
        <end position="507"/>
    </location>
</feature>
<keyword evidence="15" id="KW-1185">Reference proteome</keyword>
<name>M2PQ42_CERS8</name>
<dbReference type="HOGENOM" id="CLU_007861_1_0_1"/>
<dbReference type="Proteomes" id="UP000016930">
    <property type="component" value="Unassembled WGS sequence"/>
</dbReference>
<comment type="function">
    <text evidence="9 10">Plays a role in maintaining the mitochondrial genome and in controlling the mtDNA escape. Involved in the regulation of mtDNA nucleotide structure and number. May have a dispensable role in early maturation of pre-rRNA.</text>
</comment>
<dbReference type="SUPFAM" id="SSF52540">
    <property type="entry name" value="P-loop containing nucleoside triphosphate hydrolases"/>
    <property type="match status" value="1"/>
</dbReference>
<keyword evidence="4" id="KW-0812">Transmembrane</keyword>
<evidence type="ECO:0000313" key="15">
    <source>
        <dbReference type="Proteomes" id="UP000016930"/>
    </source>
</evidence>
<evidence type="ECO:0000256" key="10">
    <source>
        <dbReference type="RuleBase" id="RU367108"/>
    </source>
</evidence>
<evidence type="ECO:0000259" key="13">
    <source>
        <dbReference type="Pfam" id="PF10443"/>
    </source>
</evidence>
<keyword evidence="10" id="KW-0694">RNA-binding</keyword>
<feature type="coiled-coil region" evidence="11">
    <location>
        <begin position="421"/>
        <end position="450"/>
    </location>
</feature>
<dbReference type="OrthoDB" id="10267654at2759"/>
<dbReference type="GO" id="GO:0003723">
    <property type="term" value="F:RNA binding"/>
    <property type="evidence" value="ECO:0007669"/>
    <property type="project" value="UniProtKB-UniRule"/>
</dbReference>
<dbReference type="GO" id="GO:0006397">
    <property type="term" value="P:mRNA processing"/>
    <property type="evidence" value="ECO:0007669"/>
    <property type="project" value="UniProtKB-UniRule"/>
</dbReference>
<dbReference type="Gene3D" id="3.40.50.300">
    <property type="entry name" value="P-loop containing nucleotide triphosphate hydrolases"/>
    <property type="match status" value="1"/>
</dbReference>
<keyword evidence="7 10" id="KW-0496">Mitochondrion</keyword>
<evidence type="ECO:0000256" key="2">
    <source>
        <dbReference type="ARBA" id="ARBA00010320"/>
    </source>
</evidence>
<evidence type="ECO:0000313" key="14">
    <source>
        <dbReference type="EMBL" id="EMD38659.1"/>
    </source>
</evidence>
<feature type="domain" description="Mitochondrial escape protein 2 C-terminal" evidence="13">
    <location>
        <begin position="299"/>
        <end position="777"/>
    </location>
</feature>
<keyword evidence="11" id="KW-0175">Coiled coil</keyword>
<dbReference type="PANTHER" id="PTHR32198">
    <property type="entry name" value="MITOCHONDRIAL ESCAPE PROTEIN 2"/>
    <property type="match status" value="1"/>
</dbReference>
<feature type="coiled-coil region" evidence="11">
    <location>
        <begin position="795"/>
        <end position="822"/>
    </location>
</feature>
<dbReference type="InterPro" id="IPR027417">
    <property type="entry name" value="P-loop_NTPase"/>
</dbReference>
<dbReference type="AlphaFoldDB" id="M2PQ42"/>
<organism evidence="14 15">
    <name type="scientific">Ceriporiopsis subvermispora (strain B)</name>
    <name type="common">White-rot fungus</name>
    <name type="synonym">Gelatoporia subvermispora</name>
    <dbReference type="NCBI Taxonomy" id="914234"/>
    <lineage>
        <taxon>Eukaryota</taxon>
        <taxon>Fungi</taxon>
        <taxon>Dikarya</taxon>
        <taxon>Basidiomycota</taxon>
        <taxon>Agaricomycotina</taxon>
        <taxon>Agaricomycetes</taxon>
        <taxon>Polyporales</taxon>
        <taxon>Gelatoporiaceae</taxon>
        <taxon>Gelatoporia</taxon>
    </lineage>
</organism>
<gene>
    <name evidence="14" type="ORF">CERSUDRAFT_49441</name>
</gene>
<comment type="similarity">
    <text evidence="2 10">Belongs to the YME2 family.</text>
</comment>
<dbReference type="Pfam" id="PF10443">
    <property type="entry name" value="RNA12"/>
    <property type="match status" value="1"/>
</dbReference>
<evidence type="ECO:0000256" key="4">
    <source>
        <dbReference type="ARBA" id="ARBA00022692"/>
    </source>
</evidence>
<evidence type="ECO:0000256" key="12">
    <source>
        <dbReference type="SAM" id="MobiDB-lite"/>
    </source>
</evidence>
<comment type="subcellular location">
    <subcellularLocation>
        <location evidence="1 10">Mitochondrion inner membrane</location>
        <topology evidence="1 10">Single-pass membrane protein</topology>
    </subcellularLocation>
</comment>
<accession>M2PQ42</accession>
<evidence type="ECO:0000256" key="1">
    <source>
        <dbReference type="ARBA" id="ARBA00004434"/>
    </source>
</evidence>
<feature type="compositionally biased region" description="Basic and acidic residues" evidence="12">
    <location>
        <begin position="486"/>
        <end position="505"/>
    </location>
</feature>
<keyword evidence="6" id="KW-1133">Transmembrane helix</keyword>
<keyword evidence="10" id="KW-0507">mRNA processing</keyword>
<evidence type="ECO:0000256" key="7">
    <source>
        <dbReference type="ARBA" id="ARBA00023128"/>
    </source>
</evidence>
<evidence type="ECO:0000256" key="8">
    <source>
        <dbReference type="ARBA" id="ARBA00023136"/>
    </source>
</evidence>
<dbReference type="SUPFAM" id="SSF54928">
    <property type="entry name" value="RNA-binding domain, RBD"/>
    <property type="match status" value="1"/>
</dbReference>
<dbReference type="InterPro" id="IPR039627">
    <property type="entry name" value="Yme2_C"/>
</dbReference>
<dbReference type="GO" id="GO:0005743">
    <property type="term" value="C:mitochondrial inner membrane"/>
    <property type="evidence" value="ECO:0007669"/>
    <property type="project" value="UniProtKB-SubCell"/>
</dbReference>
<evidence type="ECO:0000256" key="9">
    <source>
        <dbReference type="ARBA" id="ARBA00025276"/>
    </source>
</evidence>
<keyword evidence="5 10" id="KW-0999">Mitochondrion inner membrane</keyword>
<keyword evidence="8" id="KW-0472">Membrane</keyword>
<proteinExistence type="inferred from homology"/>
<evidence type="ECO:0000256" key="3">
    <source>
        <dbReference type="ARBA" id="ARBA00020222"/>
    </source>
</evidence>
<dbReference type="InterPro" id="IPR018850">
    <property type="entry name" value="Mt_escape_2_C"/>
</dbReference>
<dbReference type="STRING" id="914234.M2PQ42"/>
<dbReference type="EMBL" id="KB445795">
    <property type="protein sequence ID" value="EMD38659.1"/>
    <property type="molecule type" value="Genomic_DNA"/>
</dbReference>
<evidence type="ECO:0000256" key="6">
    <source>
        <dbReference type="ARBA" id="ARBA00022989"/>
    </source>
</evidence>
<dbReference type="PANTHER" id="PTHR32198:SF2">
    <property type="entry name" value="MITOCHONDRIAL ESCAPE PROTEIN 2"/>
    <property type="match status" value="1"/>
</dbReference>
<protein>
    <recommendedName>
        <fullName evidence="3 10">Mitochondrial escape protein 2</fullName>
    </recommendedName>
</protein>
<reference evidence="14 15" key="1">
    <citation type="journal article" date="2012" name="Proc. Natl. Acad. Sci. U.S.A.">
        <title>Comparative genomics of Ceriporiopsis subvermispora and Phanerochaete chrysosporium provide insight into selective ligninolysis.</title>
        <authorList>
            <person name="Fernandez-Fueyo E."/>
            <person name="Ruiz-Duenas F.J."/>
            <person name="Ferreira P."/>
            <person name="Floudas D."/>
            <person name="Hibbett D.S."/>
            <person name="Canessa P."/>
            <person name="Larrondo L.F."/>
            <person name="James T.Y."/>
            <person name="Seelenfreund D."/>
            <person name="Lobos S."/>
            <person name="Polanco R."/>
            <person name="Tello M."/>
            <person name="Honda Y."/>
            <person name="Watanabe T."/>
            <person name="Watanabe T."/>
            <person name="Ryu J.S."/>
            <person name="Kubicek C.P."/>
            <person name="Schmoll M."/>
            <person name="Gaskell J."/>
            <person name="Hammel K.E."/>
            <person name="St John F.J."/>
            <person name="Vanden Wymelenberg A."/>
            <person name="Sabat G."/>
            <person name="Splinter BonDurant S."/>
            <person name="Syed K."/>
            <person name="Yadav J.S."/>
            <person name="Doddapaneni H."/>
            <person name="Subramanian V."/>
            <person name="Lavin J.L."/>
            <person name="Oguiza J.A."/>
            <person name="Perez G."/>
            <person name="Pisabarro A.G."/>
            <person name="Ramirez L."/>
            <person name="Santoyo F."/>
            <person name="Master E."/>
            <person name="Coutinho P.M."/>
            <person name="Henrissat B."/>
            <person name="Lombard V."/>
            <person name="Magnuson J.K."/>
            <person name="Kuees U."/>
            <person name="Hori C."/>
            <person name="Igarashi K."/>
            <person name="Samejima M."/>
            <person name="Held B.W."/>
            <person name="Barry K.W."/>
            <person name="LaButti K.M."/>
            <person name="Lapidus A."/>
            <person name="Lindquist E.A."/>
            <person name="Lucas S.M."/>
            <person name="Riley R."/>
            <person name="Salamov A.A."/>
            <person name="Hoffmeister D."/>
            <person name="Schwenk D."/>
            <person name="Hadar Y."/>
            <person name="Yarden O."/>
            <person name="de Vries R.P."/>
            <person name="Wiebenga A."/>
            <person name="Stenlid J."/>
            <person name="Eastwood D."/>
            <person name="Grigoriev I.V."/>
            <person name="Berka R.M."/>
            <person name="Blanchette R.A."/>
            <person name="Kersten P."/>
            <person name="Martinez A.T."/>
            <person name="Vicuna R."/>
            <person name="Cullen D."/>
        </authorList>
    </citation>
    <scope>NUCLEOTIDE SEQUENCE [LARGE SCALE GENOMIC DNA]</scope>
    <source>
        <strain evidence="14 15">B</strain>
    </source>
</reference>